<keyword evidence="2" id="KW-0540">Nuclease</keyword>
<dbReference type="Gene3D" id="1.10.30.50">
    <property type="match status" value="1"/>
</dbReference>
<proteinExistence type="predicted"/>
<evidence type="ECO:0000259" key="1">
    <source>
        <dbReference type="SMART" id="SM00507"/>
    </source>
</evidence>
<dbReference type="Pfam" id="PF01844">
    <property type="entry name" value="HNH"/>
    <property type="match status" value="1"/>
</dbReference>
<protein>
    <submittedName>
        <fullName evidence="2">HNH endonuclease</fullName>
    </submittedName>
</protein>
<keyword evidence="2" id="KW-0378">Hydrolase</keyword>
<dbReference type="CDD" id="cd00085">
    <property type="entry name" value="HNHc"/>
    <property type="match status" value="1"/>
</dbReference>
<name>A0A8S5UL28_9CAUD</name>
<accession>A0A8S5UL28</accession>
<sequence>MGKDTGLYHRNRAILRERTKRTGAPCYYCGAPFYWGRNTAHPLSFTADHVIPRAAGGSDRMGNLVPAHMQCNRAKSDRIASPVTRRTRTATRMW</sequence>
<dbReference type="SMART" id="SM00507">
    <property type="entry name" value="HNHc"/>
    <property type="match status" value="1"/>
</dbReference>
<dbReference type="GO" id="GO:0004519">
    <property type="term" value="F:endonuclease activity"/>
    <property type="evidence" value="ECO:0007669"/>
    <property type="project" value="UniProtKB-KW"/>
</dbReference>
<dbReference type="EMBL" id="BK016104">
    <property type="protein sequence ID" value="DAF95139.1"/>
    <property type="molecule type" value="Genomic_DNA"/>
</dbReference>
<evidence type="ECO:0000313" key="2">
    <source>
        <dbReference type="EMBL" id="DAF95139.1"/>
    </source>
</evidence>
<organism evidence="2">
    <name type="scientific">Siphoviridae sp. ctICF6</name>
    <dbReference type="NCBI Taxonomy" id="2825427"/>
    <lineage>
        <taxon>Viruses</taxon>
        <taxon>Duplodnaviria</taxon>
        <taxon>Heunggongvirae</taxon>
        <taxon>Uroviricota</taxon>
        <taxon>Caudoviricetes</taxon>
    </lineage>
</organism>
<keyword evidence="2" id="KW-0255">Endonuclease</keyword>
<dbReference type="GO" id="GO:0008270">
    <property type="term" value="F:zinc ion binding"/>
    <property type="evidence" value="ECO:0007669"/>
    <property type="project" value="InterPro"/>
</dbReference>
<dbReference type="InterPro" id="IPR003615">
    <property type="entry name" value="HNH_nuc"/>
</dbReference>
<feature type="domain" description="HNH nuclease" evidence="1">
    <location>
        <begin position="10"/>
        <end position="73"/>
    </location>
</feature>
<reference evidence="2" key="1">
    <citation type="journal article" date="2021" name="Proc. Natl. Acad. Sci. U.S.A.">
        <title>A Catalog of Tens of Thousands of Viruses from Human Metagenomes Reveals Hidden Associations with Chronic Diseases.</title>
        <authorList>
            <person name="Tisza M.J."/>
            <person name="Buck C.B."/>
        </authorList>
    </citation>
    <scope>NUCLEOTIDE SEQUENCE</scope>
    <source>
        <strain evidence="2">CtICF6</strain>
    </source>
</reference>
<dbReference type="GO" id="GO:0003676">
    <property type="term" value="F:nucleic acid binding"/>
    <property type="evidence" value="ECO:0007669"/>
    <property type="project" value="InterPro"/>
</dbReference>
<dbReference type="InterPro" id="IPR002711">
    <property type="entry name" value="HNH"/>
</dbReference>